<evidence type="ECO:0000313" key="9">
    <source>
        <dbReference type="EMBL" id="ONH68617.1"/>
    </source>
</evidence>
<dbReference type="InterPro" id="IPR050134">
    <property type="entry name" value="NAD-dep_sirtuin_deacylases"/>
</dbReference>
<accession>A0A061B731</accession>
<dbReference type="GO" id="GO:0017136">
    <property type="term" value="F:histone deacetylase activity, NAD-dependent"/>
    <property type="evidence" value="ECO:0007669"/>
    <property type="project" value="TreeGrafter"/>
</dbReference>
<sequence length="402" mass="44918">MSLTDIHEGIRRARKMAILTGAGISCNAGIPDFRSSNGLYNMTQQANTAAKGKELFDISAFSSEESVRNFALFMSNLFLHTKDARPTKTHRFIADKIASKKVLRCYTQNIDAIEAKCGLNMDFNGPKTEKKLSTLQRWKSLDVVQLHGDLNSLKCTSCNKTTQWTRRIINEFQQGELPECPQCIDMCNRRVDAGKRSTGQVGLLRPSIVLYGENHPNSEMITQGLNSDLKSKPDFLLIMGTSLKVYGVKQMVKSISQAVHAKGGLVVLVNRDPIAGWTGIIDHQINMDCDEFITLYENYERTASVKKSPRKVSVQSMLGTPPSTPKKCRIRDILNTPTPSPSKKRRFDLYQDPVPVTPTHKRVSGMPTPEESPVRSPRRSPLKIKNMLQSPKKPPSSKEVSL</sequence>
<keyword evidence="10" id="KW-1185">Reference proteome</keyword>
<organism evidence="8">
    <name type="scientific">Cyberlindnera fabianii</name>
    <name type="common">Yeast</name>
    <name type="synonym">Hansenula fabianii</name>
    <dbReference type="NCBI Taxonomy" id="36022"/>
    <lineage>
        <taxon>Eukaryota</taxon>
        <taxon>Fungi</taxon>
        <taxon>Dikarya</taxon>
        <taxon>Ascomycota</taxon>
        <taxon>Saccharomycotina</taxon>
        <taxon>Saccharomycetes</taxon>
        <taxon>Phaffomycetales</taxon>
        <taxon>Phaffomycetaceae</taxon>
        <taxon>Cyberlindnera</taxon>
    </lineage>
</organism>
<dbReference type="Gene3D" id="3.30.1600.10">
    <property type="entry name" value="SIR2/SIRT2 'Small Domain"/>
    <property type="match status" value="1"/>
</dbReference>
<evidence type="ECO:0000313" key="10">
    <source>
        <dbReference type="Proteomes" id="UP000189513"/>
    </source>
</evidence>
<dbReference type="AlphaFoldDB" id="A0A061B731"/>
<keyword evidence="3" id="KW-0808">Transferase</keyword>
<dbReference type="STRING" id="36022.A0A061B731"/>
<dbReference type="PROSITE" id="PS50305">
    <property type="entry name" value="SIRTUIN"/>
    <property type="match status" value="1"/>
</dbReference>
<evidence type="ECO:0000256" key="3">
    <source>
        <dbReference type="ARBA" id="ARBA00022679"/>
    </source>
</evidence>
<keyword evidence="5" id="KW-0479">Metal-binding</keyword>
<dbReference type="EMBL" id="LK052904">
    <property type="protein sequence ID" value="CDR45722.1"/>
    <property type="molecule type" value="Genomic_DNA"/>
</dbReference>
<dbReference type="PANTHER" id="PTHR11085">
    <property type="entry name" value="NAD-DEPENDENT PROTEIN DEACYLASE SIRTUIN-5, MITOCHONDRIAL-RELATED"/>
    <property type="match status" value="1"/>
</dbReference>
<dbReference type="PANTHER" id="PTHR11085:SF8">
    <property type="entry name" value="NAD-DEPENDENT HISTONE DEACETYLASE HST3"/>
    <property type="match status" value="1"/>
</dbReference>
<dbReference type="SUPFAM" id="SSF52467">
    <property type="entry name" value="DHS-like NAD/FAD-binding domain"/>
    <property type="match status" value="1"/>
</dbReference>
<evidence type="ECO:0000256" key="2">
    <source>
        <dbReference type="ARBA" id="ARBA00022491"/>
    </source>
</evidence>
<feature type="binding site" evidence="5">
    <location>
        <position position="158"/>
    </location>
    <ligand>
        <name>Zn(2+)</name>
        <dbReference type="ChEBI" id="CHEBI:29105"/>
    </ligand>
</feature>
<proteinExistence type="inferred from homology"/>
<dbReference type="InterPro" id="IPR026590">
    <property type="entry name" value="Ssirtuin_cat_dom"/>
</dbReference>
<dbReference type="OrthoDB" id="2919105at2759"/>
<evidence type="ECO:0000259" key="7">
    <source>
        <dbReference type="PROSITE" id="PS50305"/>
    </source>
</evidence>
<dbReference type="Gene3D" id="3.40.50.1220">
    <property type="entry name" value="TPP-binding domain"/>
    <property type="match status" value="1"/>
</dbReference>
<reference evidence="9" key="3">
    <citation type="submission" date="2017-01" db="EMBL/GenBank/DDBJ databases">
        <authorList>
            <person name="Mah S.A."/>
            <person name="Swanson W.J."/>
            <person name="Moy G.W."/>
            <person name="Vacquier V.D."/>
        </authorList>
    </citation>
    <scope>NUCLEOTIDE SEQUENCE [LARGE SCALE GENOMIC DNA]</scope>
    <source>
        <strain evidence="9">65</strain>
    </source>
</reference>
<evidence type="ECO:0000256" key="5">
    <source>
        <dbReference type="PROSITE-ProRule" id="PRU00236"/>
    </source>
</evidence>
<dbReference type="Pfam" id="PF02146">
    <property type="entry name" value="SIR2"/>
    <property type="match status" value="2"/>
</dbReference>
<reference evidence="8" key="1">
    <citation type="journal article" date="2014" name="Genome Announc.">
        <title>Genome sequence of the yeast Cyberlindnera fabianii (Hansenula fabianii).</title>
        <authorList>
            <person name="Freel K.C."/>
            <person name="Sarilar V."/>
            <person name="Neuveglise C."/>
            <person name="Devillers H."/>
            <person name="Friedrich A."/>
            <person name="Schacherer J."/>
        </authorList>
    </citation>
    <scope>NUCLEOTIDE SEQUENCE</scope>
    <source>
        <strain evidence="8">YJS4271</strain>
    </source>
</reference>
<evidence type="ECO:0000256" key="4">
    <source>
        <dbReference type="ARBA" id="ARBA00023027"/>
    </source>
</evidence>
<dbReference type="Proteomes" id="UP000189513">
    <property type="component" value="Unassembled WGS sequence"/>
</dbReference>
<dbReference type="InterPro" id="IPR003000">
    <property type="entry name" value="Sirtuin"/>
</dbReference>
<dbReference type="GO" id="GO:0070403">
    <property type="term" value="F:NAD+ binding"/>
    <property type="evidence" value="ECO:0007669"/>
    <property type="project" value="InterPro"/>
</dbReference>
<name>A0A061B731_CYBFA</name>
<dbReference type="OMA" id="THKFIAH"/>
<evidence type="ECO:0000256" key="6">
    <source>
        <dbReference type="SAM" id="MobiDB-lite"/>
    </source>
</evidence>
<keyword evidence="4" id="KW-0520">NAD</keyword>
<feature type="region of interest" description="Disordered" evidence="6">
    <location>
        <begin position="304"/>
        <end position="402"/>
    </location>
</feature>
<dbReference type="InterPro" id="IPR029035">
    <property type="entry name" value="DHS-like_NAD/FAD-binding_dom"/>
</dbReference>
<dbReference type="VEuPathDB" id="FungiDB:BON22_0933"/>
<gene>
    <name evidence="9" type="ORF">BON22_0933</name>
    <name evidence="8" type="ORF">CYFA0S_19e02256g</name>
</gene>
<feature type="binding site" evidence="5">
    <location>
        <position position="155"/>
    </location>
    <ligand>
        <name>Zn(2+)</name>
        <dbReference type="ChEBI" id="CHEBI:29105"/>
    </ligand>
</feature>
<evidence type="ECO:0000256" key="1">
    <source>
        <dbReference type="ARBA" id="ARBA00006924"/>
    </source>
</evidence>
<feature type="active site" description="Proton acceptor" evidence="5">
    <location>
        <position position="147"/>
    </location>
</feature>
<feature type="binding site" evidence="5">
    <location>
        <position position="180"/>
    </location>
    <ligand>
        <name>Zn(2+)</name>
        <dbReference type="ChEBI" id="CHEBI:29105"/>
    </ligand>
</feature>
<keyword evidence="5" id="KW-0862">Zinc</keyword>
<keyword evidence="2" id="KW-0678">Repressor</keyword>
<feature type="binding site" evidence="5">
    <location>
        <position position="187"/>
    </location>
    <ligand>
        <name>Zn(2+)</name>
        <dbReference type="ChEBI" id="CHEBI:29105"/>
    </ligand>
</feature>
<dbReference type="InterPro" id="IPR026591">
    <property type="entry name" value="Sirtuin_cat_small_dom_sf"/>
</dbReference>
<dbReference type="GO" id="GO:0005634">
    <property type="term" value="C:nucleus"/>
    <property type="evidence" value="ECO:0007669"/>
    <property type="project" value="TreeGrafter"/>
</dbReference>
<comment type="similarity">
    <text evidence="1">Belongs to the sirtuin family. Class I subfamily.</text>
</comment>
<protein>
    <submittedName>
        <fullName evidence="8">CYFA0S19e02256g1_1</fullName>
    </submittedName>
    <submittedName>
        <fullName evidence="9">NAD-dependent histone deacetylase HST3</fullName>
    </submittedName>
</protein>
<feature type="domain" description="Deacetylase sirtuin-type" evidence="7">
    <location>
        <begin position="1"/>
        <end position="303"/>
    </location>
</feature>
<dbReference type="GO" id="GO:0046872">
    <property type="term" value="F:metal ion binding"/>
    <property type="evidence" value="ECO:0007669"/>
    <property type="project" value="UniProtKB-KW"/>
</dbReference>
<evidence type="ECO:0000313" key="8">
    <source>
        <dbReference type="EMBL" id="CDR45722.1"/>
    </source>
</evidence>
<dbReference type="EMBL" id="MPUK01000002">
    <property type="protein sequence ID" value="ONH68617.1"/>
    <property type="molecule type" value="Genomic_DNA"/>
</dbReference>
<reference evidence="10" key="2">
    <citation type="journal article" date="2017" name="Genome Announc.">
        <title>Genome sequences of Cyberlindnera fabianii 65, Pichia kudriavzevii 129, and Saccharomyces cerevisiae 131 isolated from fermented masau fruits in Zimbabwe.</title>
        <authorList>
            <person name="van Rijswijck I.M.H."/>
            <person name="Derks M.F.L."/>
            <person name="Abee T."/>
            <person name="de Ridder D."/>
            <person name="Smid E.J."/>
        </authorList>
    </citation>
    <scope>NUCLEOTIDE SEQUENCE [LARGE SCALE GENOMIC DNA]</scope>
    <source>
        <strain evidence="10">65</strain>
    </source>
</reference>